<sequence>MGGKFKVIIGGIGFILLMAFAYIGFKSVFKPEKPEESKLSPLPMDFQANTPTINPSMGDKLASIKDTQQPPPEAKTNIEIVNELTETPPEKPSLVNETPTPPSNVTLTPPDELFNTPPSRPPVAVPGTGKLEVVVQAAETGKAIPANVYIQRLNGENLDKRNYTDKASFSLRADTYKVTARTEGRASVTRTIKIPGNAIVNEIFALPALDAPHVSPPAQAPTVQTTPPAKQTQRPSVTQNGVGRLRLVALDADDGSPIMVDYTISRADGGEVLDQVEHVSLLDMSVPAEEIIVSFNYRGFTGSQNLSINAGQTTTHTFNLRGVRRGHHRRNWDTN</sequence>
<accession>A0AA95H9I9</accession>
<feature type="compositionally biased region" description="Low complexity" evidence="1">
    <location>
        <begin position="220"/>
        <end position="233"/>
    </location>
</feature>
<keyword evidence="2" id="KW-1133">Transmembrane helix</keyword>
<keyword evidence="2" id="KW-0812">Transmembrane</keyword>
<gene>
    <name evidence="3" type="ORF">QJT80_13985</name>
</gene>
<dbReference type="AlphaFoldDB" id="A0AA95H9I9"/>
<dbReference type="KEGG" id="tdu:QJT80_13985"/>
<evidence type="ECO:0000256" key="1">
    <source>
        <dbReference type="SAM" id="MobiDB-lite"/>
    </source>
</evidence>
<organism evidence="3">
    <name type="scientific">Candidatus Thiocaldithrix dubininis</name>
    <dbReference type="NCBI Taxonomy" id="3080823"/>
    <lineage>
        <taxon>Bacteria</taxon>
        <taxon>Pseudomonadati</taxon>
        <taxon>Pseudomonadota</taxon>
        <taxon>Gammaproteobacteria</taxon>
        <taxon>Thiotrichales</taxon>
        <taxon>Thiotrichaceae</taxon>
        <taxon>Candidatus Thiocaldithrix</taxon>
    </lineage>
</organism>
<keyword evidence="2" id="KW-0472">Membrane</keyword>
<reference evidence="3" key="1">
    <citation type="journal article" date="2023" name="Int. J. Mol. Sci.">
        <title>Metagenomics Revealed a New Genus 'Candidatus Thiocaldithrix dubininis' gen. nov., sp. nov. and a New Species 'Candidatus Thiothrix putei' sp. nov. in the Family Thiotrichaceae, Some Members of Which Have Traits of Both Na+- and H+-Motive Energetics.</title>
        <authorList>
            <person name="Ravin N.V."/>
            <person name="Muntyan M.S."/>
            <person name="Smolyakov D.D."/>
            <person name="Rudenko T.S."/>
            <person name="Beletsky A.V."/>
            <person name="Mardanov A.V."/>
            <person name="Grabovich M.Y."/>
        </authorList>
    </citation>
    <scope>NUCLEOTIDE SEQUENCE</scope>
    <source>
        <strain evidence="3">GKL-01</strain>
    </source>
</reference>
<feature type="transmembrane region" description="Helical" evidence="2">
    <location>
        <begin position="7"/>
        <end position="25"/>
    </location>
</feature>
<evidence type="ECO:0000256" key="2">
    <source>
        <dbReference type="SAM" id="Phobius"/>
    </source>
</evidence>
<feature type="region of interest" description="Disordered" evidence="1">
    <location>
        <begin position="216"/>
        <end position="237"/>
    </location>
</feature>
<dbReference type="Proteomes" id="UP001300672">
    <property type="component" value="Chromosome"/>
</dbReference>
<evidence type="ECO:0000313" key="3">
    <source>
        <dbReference type="EMBL" id="WGZ90581.1"/>
    </source>
</evidence>
<dbReference type="EMBL" id="CP124755">
    <property type="protein sequence ID" value="WGZ90581.1"/>
    <property type="molecule type" value="Genomic_DNA"/>
</dbReference>
<protein>
    <submittedName>
        <fullName evidence="3">Uncharacterized protein</fullName>
    </submittedName>
</protein>
<proteinExistence type="predicted"/>
<reference evidence="3" key="2">
    <citation type="submission" date="2023-04" db="EMBL/GenBank/DDBJ databases">
        <authorList>
            <person name="Beletskiy A.V."/>
            <person name="Mardanov A.V."/>
            <person name="Ravin N.V."/>
        </authorList>
    </citation>
    <scope>NUCLEOTIDE SEQUENCE</scope>
    <source>
        <strain evidence="3">GKL-01</strain>
    </source>
</reference>
<name>A0AA95H9I9_9GAMM</name>